<accession>A0ABQ9E4Q4</accession>
<evidence type="ECO:0000313" key="1">
    <source>
        <dbReference type="EMBL" id="KAJ8298847.1"/>
    </source>
</evidence>
<gene>
    <name evidence="1" type="ORF">KUTeg_022907</name>
</gene>
<protein>
    <submittedName>
        <fullName evidence="1">Uncharacterized protein</fullName>
    </submittedName>
</protein>
<organism evidence="1 2">
    <name type="scientific">Tegillarca granosa</name>
    <name type="common">Malaysian cockle</name>
    <name type="synonym">Anadara granosa</name>
    <dbReference type="NCBI Taxonomy" id="220873"/>
    <lineage>
        <taxon>Eukaryota</taxon>
        <taxon>Metazoa</taxon>
        <taxon>Spiralia</taxon>
        <taxon>Lophotrochozoa</taxon>
        <taxon>Mollusca</taxon>
        <taxon>Bivalvia</taxon>
        <taxon>Autobranchia</taxon>
        <taxon>Pteriomorphia</taxon>
        <taxon>Arcoida</taxon>
        <taxon>Arcoidea</taxon>
        <taxon>Arcidae</taxon>
        <taxon>Tegillarca</taxon>
    </lineage>
</organism>
<keyword evidence="2" id="KW-1185">Reference proteome</keyword>
<evidence type="ECO:0000313" key="2">
    <source>
        <dbReference type="Proteomes" id="UP001217089"/>
    </source>
</evidence>
<comment type="caution">
    <text evidence="1">The sequence shown here is derived from an EMBL/GenBank/DDBJ whole genome shotgun (WGS) entry which is preliminary data.</text>
</comment>
<sequence length="139" mass="16408">MEQDIKRYGERISEVEKGAQFLSNRYESQQKINDESKKLKLEILDADTAVEIDRAHRIGRKNSGKAKADCFEIPFVFNKDENQVKKKEKLTGTGINFADQYPKEISERRKSLIPILQEEKRKGNRVKLVRDKLYQWHRI</sequence>
<reference evidence="1 2" key="1">
    <citation type="submission" date="2022-12" db="EMBL/GenBank/DDBJ databases">
        <title>Chromosome-level genome of Tegillarca granosa.</title>
        <authorList>
            <person name="Kim J."/>
        </authorList>
    </citation>
    <scope>NUCLEOTIDE SEQUENCE [LARGE SCALE GENOMIC DNA]</scope>
    <source>
        <strain evidence="1">Teg-2019</strain>
        <tissue evidence="1">Adductor muscle</tissue>
    </source>
</reference>
<dbReference type="Proteomes" id="UP001217089">
    <property type="component" value="Unassembled WGS sequence"/>
</dbReference>
<proteinExistence type="predicted"/>
<name>A0ABQ9E4Q4_TEGGR</name>
<dbReference type="EMBL" id="JARBDR010000921">
    <property type="protein sequence ID" value="KAJ8298847.1"/>
    <property type="molecule type" value="Genomic_DNA"/>
</dbReference>